<proteinExistence type="predicted"/>
<evidence type="ECO:0000256" key="1">
    <source>
        <dbReference type="SAM" id="MobiDB-lite"/>
    </source>
</evidence>
<dbReference type="Proteomes" id="UP000824120">
    <property type="component" value="Chromosome 10"/>
</dbReference>
<protein>
    <submittedName>
        <fullName evidence="2">Uncharacterized protein</fullName>
    </submittedName>
</protein>
<gene>
    <name evidence="2" type="ORF">H5410_050022</name>
</gene>
<keyword evidence="3" id="KW-1185">Reference proteome</keyword>
<feature type="region of interest" description="Disordered" evidence="1">
    <location>
        <begin position="1"/>
        <end position="23"/>
    </location>
</feature>
<accession>A0A9J5WU60</accession>
<evidence type="ECO:0000313" key="2">
    <source>
        <dbReference type="EMBL" id="KAG5579395.1"/>
    </source>
</evidence>
<dbReference type="EMBL" id="JACXVP010000010">
    <property type="protein sequence ID" value="KAG5579395.1"/>
    <property type="molecule type" value="Genomic_DNA"/>
</dbReference>
<organism evidence="2 3">
    <name type="scientific">Solanum commersonii</name>
    <name type="common">Commerson's wild potato</name>
    <name type="synonym">Commerson's nightshade</name>
    <dbReference type="NCBI Taxonomy" id="4109"/>
    <lineage>
        <taxon>Eukaryota</taxon>
        <taxon>Viridiplantae</taxon>
        <taxon>Streptophyta</taxon>
        <taxon>Embryophyta</taxon>
        <taxon>Tracheophyta</taxon>
        <taxon>Spermatophyta</taxon>
        <taxon>Magnoliopsida</taxon>
        <taxon>eudicotyledons</taxon>
        <taxon>Gunneridae</taxon>
        <taxon>Pentapetalae</taxon>
        <taxon>asterids</taxon>
        <taxon>lamiids</taxon>
        <taxon>Solanales</taxon>
        <taxon>Solanaceae</taxon>
        <taxon>Solanoideae</taxon>
        <taxon>Solaneae</taxon>
        <taxon>Solanum</taxon>
    </lineage>
</organism>
<dbReference type="AlphaFoldDB" id="A0A9J5WU60"/>
<sequence>MAEQEEKKQKTQQMEEKNTYKIESTKKEKKREKCFTQKIMKFFQYFNENLFPTVTFIGQEFEVAIQGYEFVFHLSYPFIAFSRISY</sequence>
<reference evidence="2 3" key="1">
    <citation type="submission" date="2020-09" db="EMBL/GenBank/DDBJ databases">
        <title>De no assembly of potato wild relative species, Solanum commersonii.</title>
        <authorList>
            <person name="Cho K."/>
        </authorList>
    </citation>
    <scope>NUCLEOTIDE SEQUENCE [LARGE SCALE GENOMIC DNA]</scope>
    <source>
        <strain evidence="2">LZ3.2</strain>
        <tissue evidence="2">Leaf</tissue>
    </source>
</reference>
<name>A0A9J5WU60_SOLCO</name>
<comment type="caution">
    <text evidence="2">The sequence shown here is derived from an EMBL/GenBank/DDBJ whole genome shotgun (WGS) entry which is preliminary data.</text>
</comment>
<evidence type="ECO:0000313" key="3">
    <source>
        <dbReference type="Proteomes" id="UP000824120"/>
    </source>
</evidence>